<dbReference type="PANTHER" id="PTHR43792">
    <property type="entry name" value="GNAT FAMILY, PUTATIVE (AFU_ORTHOLOGUE AFUA_3G00765)-RELATED-RELATED"/>
    <property type="match status" value="1"/>
</dbReference>
<feature type="domain" description="N-acetyltransferase" evidence="1">
    <location>
        <begin position="1"/>
        <end position="118"/>
    </location>
</feature>
<keyword evidence="2" id="KW-0012">Acyltransferase</keyword>
<evidence type="ECO:0000313" key="2">
    <source>
        <dbReference type="EMBL" id="MFC4663551.1"/>
    </source>
</evidence>
<accession>A0ABV9K0U3</accession>
<keyword evidence="2" id="KW-0808">Transferase</keyword>
<gene>
    <name evidence="2" type="ORF">ACFO3P_15335</name>
</gene>
<dbReference type="PANTHER" id="PTHR43792:SF13">
    <property type="entry name" value="ACETYLTRANSFERASE"/>
    <property type="match status" value="1"/>
</dbReference>
<protein>
    <submittedName>
        <fullName evidence="2">GNAT family N-acetyltransferase</fullName>
        <ecNumber evidence="2">2.3.-.-</ecNumber>
    </submittedName>
</protein>
<dbReference type="InterPro" id="IPR051531">
    <property type="entry name" value="N-acetyltransferase"/>
</dbReference>
<dbReference type="InterPro" id="IPR000182">
    <property type="entry name" value="GNAT_dom"/>
</dbReference>
<sequence>MQHLHALKEDPALLYWGVWLVKRKADDKISGDMGFKGRPDKNKTAEVGYGFLESCWNKGYVTEALAALLNWAKRTAEVDKVIAETHLDNPASMRVLEKVNMQKEKQTESVLYWKLDLEDIH</sequence>
<evidence type="ECO:0000313" key="3">
    <source>
        <dbReference type="Proteomes" id="UP001595988"/>
    </source>
</evidence>
<comment type="caution">
    <text evidence="2">The sequence shown here is derived from an EMBL/GenBank/DDBJ whole genome shotgun (WGS) entry which is preliminary data.</text>
</comment>
<proteinExistence type="predicted"/>
<dbReference type="PROSITE" id="PS51186">
    <property type="entry name" value="GNAT"/>
    <property type="match status" value="1"/>
</dbReference>
<dbReference type="EMBL" id="JBHSFT010000041">
    <property type="protein sequence ID" value="MFC4663551.1"/>
    <property type="molecule type" value="Genomic_DNA"/>
</dbReference>
<dbReference type="Proteomes" id="UP001595988">
    <property type="component" value="Unassembled WGS sequence"/>
</dbReference>
<dbReference type="GO" id="GO:0016746">
    <property type="term" value="F:acyltransferase activity"/>
    <property type="evidence" value="ECO:0007669"/>
    <property type="project" value="UniProtKB-KW"/>
</dbReference>
<dbReference type="InterPro" id="IPR016181">
    <property type="entry name" value="Acyl_CoA_acyltransferase"/>
</dbReference>
<organism evidence="2 3">
    <name type="scientific">Oceanobacillus aidingensis</name>
    <dbReference type="NCBI Taxonomy" id="645964"/>
    <lineage>
        <taxon>Bacteria</taxon>
        <taxon>Bacillati</taxon>
        <taxon>Bacillota</taxon>
        <taxon>Bacilli</taxon>
        <taxon>Bacillales</taxon>
        <taxon>Bacillaceae</taxon>
        <taxon>Oceanobacillus</taxon>
    </lineage>
</organism>
<dbReference type="RefSeq" id="WP_289585374.1">
    <property type="nucleotide sequence ID" value="NZ_JBHSFT010000041.1"/>
</dbReference>
<reference evidence="3" key="1">
    <citation type="journal article" date="2019" name="Int. J. Syst. Evol. Microbiol.">
        <title>The Global Catalogue of Microorganisms (GCM) 10K type strain sequencing project: providing services to taxonomists for standard genome sequencing and annotation.</title>
        <authorList>
            <consortium name="The Broad Institute Genomics Platform"/>
            <consortium name="The Broad Institute Genome Sequencing Center for Infectious Disease"/>
            <person name="Wu L."/>
            <person name="Ma J."/>
        </authorList>
    </citation>
    <scope>NUCLEOTIDE SEQUENCE [LARGE SCALE GENOMIC DNA]</scope>
    <source>
        <strain evidence="3">CCUG 37257</strain>
    </source>
</reference>
<dbReference type="SUPFAM" id="SSF55729">
    <property type="entry name" value="Acyl-CoA N-acyltransferases (Nat)"/>
    <property type="match status" value="1"/>
</dbReference>
<dbReference type="EC" id="2.3.-.-" evidence="2"/>
<evidence type="ECO:0000259" key="1">
    <source>
        <dbReference type="PROSITE" id="PS51186"/>
    </source>
</evidence>
<name>A0ABV9K0U3_9BACI</name>
<keyword evidence="3" id="KW-1185">Reference proteome</keyword>
<dbReference type="Gene3D" id="3.40.630.30">
    <property type="match status" value="1"/>
</dbReference>
<dbReference type="Pfam" id="PF13302">
    <property type="entry name" value="Acetyltransf_3"/>
    <property type="match status" value="1"/>
</dbReference>